<dbReference type="PANTHER" id="PTHR43646">
    <property type="entry name" value="GLYCOSYLTRANSFERASE"/>
    <property type="match status" value="1"/>
</dbReference>
<dbReference type="InterPro" id="IPR029044">
    <property type="entry name" value="Nucleotide-diphossugar_trans"/>
</dbReference>
<dbReference type="GO" id="GO:0005886">
    <property type="term" value="C:plasma membrane"/>
    <property type="evidence" value="ECO:0007669"/>
    <property type="project" value="UniProtKB-SubCell"/>
</dbReference>
<organism evidence="11 12">
    <name type="scientific">Naasia lichenicola</name>
    <dbReference type="NCBI Taxonomy" id="2565933"/>
    <lineage>
        <taxon>Bacteria</taxon>
        <taxon>Bacillati</taxon>
        <taxon>Actinomycetota</taxon>
        <taxon>Actinomycetes</taxon>
        <taxon>Micrococcales</taxon>
        <taxon>Microbacteriaceae</taxon>
        <taxon>Naasia</taxon>
    </lineage>
</organism>
<keyword evidence="12" id="KW-1185">Reference proteome</keyword>
<dbReference type="PANTHER" id="PTHR43646:SF2">
    <property type="entry name" value="GLYCOSYLTRANSFERASE 2-LIKE DOMAIN-CONTAINING PROTEIN"/>
    <property type="match status" value="1"/>
</dbReference>
<evidence type="ECO:0000256" key="6">
    <source>
        <dbReference type="ARBA" id="ARBA00037281"/>
    </source>
</evidence>
<evidence type="ECO:0000256" key="9">
    <source>
        <dbReference type="ARBA" id="ARBA00040345"/>
    </source>
</evidence>
<comment type="function">
    <text evidence="6">Catalyzes the glycosylation of 4,4'-diaponeurosporenoate, i.e. the esterification of glucose at the C1'' position with the carboxyl group of 4,4'-diaponeurosporenic acid, to form glycosyl-4,4'-diaponeurosporenoate. This is a step in the biosynthesis of staphyloxanthin, an orange pigment present in most staphylococci strains.</text>
</comment>
<dbReference type="Pfam" id="PF00535">
    <property type="entry name" value="Glycos_transf_2"/>
    <property type="match status" value="1"/>
</dbReference>
<comment type="caution">
    <text evidence="11">The sequence shown here is derived from an EMBL/GenBank/DDBJ whole genome shotgun (WGS) entry which is preliminary data.</text>
</comment>
<evidence type="ECO:0000313" key="12">
    <source>
        <dbReference type="Proteomes" id="UP000309133"/>
    </source>
</evidence>
<comment type="similarity">
    <text evidence="8">Belongs to the glycosyltransferase 2 family. CrtQ subfamily.</text>
</comment>
<evidence type="ECO:0000259" key="10">
    <source>
        <dbReference type="Pfam" id="PF00535"/>
    </source>
</evidence>
<name>A0A4S4FIE9_9MICO</name>
<dbReference type="RefSeq" id="WP_136428380.1">
    <property type="nucleotide sequence ID" value="NZ_SSSM01000005.1"/>
</dbReference>
<dbReference type="OrthoDB" id="9777873at2"/>
<comment type="pathway">
    <text evidence="7">Carotenoid biosynthesis; staphyloxanthin biosynthesis; staphyloxanthin from farnesyl diphosphate: step 4/5.</text>
</comment>
<gene>
    <name evidence="11" type="ORF">E6C64_15435</name>
</gene>
<dbReference type="GO" id="GO:0016757">
    <property type="term" value="F:glycosyltransferase activity"/>
    <property type="evidence" value="ECO:0007669"/>
    <property type="project" value="UniProtKB-KW"/>
</dbReference>
<evidence type="ECO:0000256" key="4">
    <source>
        <dbReference type="ARBA" id="ARBA00022679"/>
    </source>
</evidence>
<keyword evidence="5" id="KW-0472">Membrane</keyword>
<evidence type="ECO:0000256" key="3">
    <source>
        <dbReference type="ARBA" id="ARBA00022676"/>
    </source>
</evidence>
<keyword evidence="3" id="KW-0328">Glycosyltransferase</keyword>
<evidence type="ECO:0000256" key="2">
    <source>
        <dbReference type="ARBA" id="ARBA00022475"/>
    </source>
</evidence>
<dbReference type="AlphaFoldDB" id="A0A4S4FIE9"/>
<evidence type="ECO:0000256" key="7">
    <source>
        <dbReference type="ARBA" id="ARBA00037904"/>
    </source>
</evidence>
<accession>A0A4S4FIE9</accession>
<sequence>MTVDAEGITLIGIVVPVLNEAALLPRALDAIAAARQEFERESMCRVRLVIVDDGSTDDSARIARSRPDVEVIASRHRGVGSARAAGAAHLLAGARPTQTWIASTDGDSAVPAEWLSVHHAAATSGAEVLVGQIEPDPADLTPRQLRRWRSLNPPTTEPVYIHGANLGIRGDVYLRSGGFQAASSDEDVLLVDALRHQGSRIRGTDQAPVLTSGRVRGRAPDGFARYVREELG</sequence>
<evidence type="ECO:0000256" key="1">
    <source>
        <dbReference type="ARBA" id="ARBA00004236"/>
    </source>
</evidence>
<keyword evidence="2" id="KW-1003">Cell membrane</keyword>
<comment type="subcellular location">
    <subcellularLocation>
        <location evidence="1">Cell membrane</location>
    </subcellularLocation>
</comment>
<dbReference type="SUPFAM" id="SSF53448">
    <property type="entry name" value="Nucleotide-diphospho-sugar transferases"/>
    <property type="match status" value="1"/>
</dbReference>
<keyword evidence="4 11" id="KW-0808">Transferase</keyword>
<feature type="domain" description="Glycosyltransferase 2-like" evidence="10">
    <location>
        <begin position="13"/>
        <end position="155"/>
    </location>
</feature>
<reference evidence="11 12" key="1">
    <citation type="submission" date="2019-04" db="EMBL/GenBank/DDBJ databases">
        <authorList>
            <person name="Jiang L."/>
        </authorList>
    </citation>
    <scope>NUCLEOTIDE SEQUENCE [LARGE SCALE GENOMIC DNA]</scope>
    <source>
        <strain evidence="11 12">YIM 131853</strain>
    </source>
</reference>
<dbReference type="InterPro" id="IPR001173">
    <property type="entry name" value="Glyco_trans_2-like"/>
</dbReference>
<protein>
    <recommendedName>
        <fullName evidence="9">4,4'-diaponeurosporenoate glycosyltransferase</fullName>
    </recommendedName>
</protein>
<evidence type="ECO:0000256" key="8">
    <source>
        <dbReference type="ARBA" id="ARBA00038120"/>
    </source>
</evidence>
<evidence type="ECO:0000256" key="5">
    <source>
        <dbReference type="ARBA" id="ARBA00023136"/>
    </source>
</evidence>
<dbReference type="Gene3D" id="3.90.550.10">
    <property type="entry name" value="Spore Coat Polysaccharide Biosynthesis Protein SpsA, Chain A"/>
    <property type="match status" value="1"/>
</dbReference>
<dbReference type="EMBL" id="SSSM01000005">
    <property type="protein sequence ID" value="THG30029.1"/>
    <property type="molecule type" value="Genomic_DNA"/>
</dbReference>
<dbReference type="Proteomes" id="UP000309133">
    <property type="component" value="Unassembled WGS sequence"/>
</dbReference>
<proteinExistence type="inferred from homology"/>
<evidence type="ECO:0000313" key="11">
    <source>
        <dbReference type="EMBL" id="THG30029.1"/>
    </source>
</evidence>